<dbReference type="RefSeq" id="WP_037462604.1">
    <property type="nucleotide sequence ID" value="NZ_BCZD01000018.1"/>
</dbReference>
<accession>A0A086PEA1</accession>
<keyword evidence="1" id="KW-0175">Coiled coil</keyword>
<dbReference type="STRING" id="76947.GCA_002080435_02369"/>
<gene>
    <name evidence="2" type="ORF">BV98_000577</name>
</gene>
<evidence type="ECO:0000256" key="1">
    <source>
        <dbReference type="SAM" id="Coils"/>
    </source>
</evidence>
<proteinExistence type="predicted"/>
<sequence length="104" mass="10887">MSKPNIAALQAAVTAAREALAGDPENEALKAELAKAAQALADGEQELAEAIEASKVEVRVLVDRGEHKADSVARLLPAEAKRAVREGWADADKEAIAFAKAEAK</sequence>
<comment type="caution">
    <text evidence="2">The sequence shown here is derived from an EMBL/GenBank/DDBJ whole genome shotgun (WGS) entry which is preliminary data.</text>
</comment>
<dbReference type="AlphaFoldDB" id="A0A086PEA1"/>
<evidence type="ECO:0000313" key="2">
    <source>
        <dbReference type="EMBL" id="KFG91719.1"/>
    </source>
</evidence>
<feature type="coiled-coil region" evidence="1">
    <location>
        <begin position="26"/>
        <end position="53"/>
    </location>
</feature>
<reference evidence="2" key="1">
    <citation type="submission" date="2014-08" db="EMBL/GenBank/DDBJ databases">
        <title>Draft genome sequences of Sphingobium herbicidovorans.</title>
        <authorList>
            <person name="Gan H.M."/>
            <person name="Gan H.Y."/>
            <person name="Savka M.A."/>
        </authorList>
    </citation>
    <scope>NUCLEOTIDE SEQUENCE [LARGE SCALE GENOMIC DNA]</scope>
    <source>
        <strain evidence="2">NBRC 16415</strain>
    </source>
</reference>
<evidence type="ECO:0000313" key="3">
    <source>
        <dbReference type="Proteomes" id="UP000024284"/>
    </source>
</evidence>
<keyword evidence="3" id="KW-1185">Reference proteome</keyword>
<dbReference type="Proteomes" id="UP000024284">
    <property type="component" value="Unassembled WGS sequence"/>
</dbReference>
<name>A0A086PEA1_SPHHM</name>
<protein>
    <submittedName>
        <fullName evidence="2">Uncharacterized protein</fullName>
    </submittedName>
</protein>
<dbReference type="OrthoDB" id="9925688at2"/>
<dbReference type="EMBL" id="JFZA02000002">
    <property type="protein sequence ID" value="KFG91719.1"/>
    <property type="molecule type" value="Genomic_DNA"/>
</dbReference>
<organism evidence="2 3">
    <name type="scientific">Sphingobium herbicidovorans (strain ATCC 700291 / DSM 11019 / CCUG 56400 / KCTC 2939 / LMG 18315 / NBRC 16415 / MH)</name>
    <name type="common">Sphingomonas herbicidovorans</name>
    <dbReference type="NCBI Taxonomy" id="1219045"/>
    <lineage>
        <taxon>Bacteria</taxon>
        <taxon>Pseudomonadati</taxon>
        <taxon>Pseudomonadota</taxon>
        <taxon>Alphaproteobacteria</taxon>
        <taxon>Sphingomonadales</taxon>
        <taxon>Sphingomonadaceae</taxon>
        <taxon>Sphingobium</taxon>
    </lineage>
</organism>
<dbReference type="PATRIC" id="fig|1219045.3.peg.588"/>